<feature type="transmembrane region" description="Helical" evidence="1">
    <location>
        <begin position="319"/>
        <end position="338"/>
    </location>
</feature>
<gene>
    <name evidence="3" type="ORF">TCMB3V08_LOCUS8858</name>
</gene>
<keyword evidence="1" id="KW-1133">Transmembrane helix</keyword>
<accession>A0A7R9JC58</accession>
<keyword evidence="1" id="KW-0812">Transmembrane</keyword>
<organism evidence="3">
    <name type="scientific">Timema californicum</name>
    <name type="common">California timema</name>
    <name type="synonym">Walking stick</name>
    <dbReference type="NCBI Taxonomy" id="61474"/>
    <lineage>
        <taxon>Eukaryota</taxon>
        <taxon>Metazoa</taxon>
        <taxon>Ecdysozoa</taxon>
        <taxon>Arthropoda</taxon>
        <taxon>Hexapoda</taxon>
        <taxon>Insecta</taxon>
        <taxon>Pterygota</taxon>
        <taxon>Neoptera</taxon>
        <taxon>Polyneoptera</taxon>
        <taxon>Phasmatodea</taxon>
        <taxon>Timematodea</taxon>
        <taxon>Timematoidea</taxon>
        <taxon>Timematidae</taxon>
        <taxon>Timema</taxon>
    </lineage>
</organism>
<proteinExistence type="predicted"/>
<evidence type="ECO:0000313" key="3">
    <source>
        <dbReference type="EMBL" id="CAD7576286.1"/>
    </source>
</evidence>
<feature type="signal peptide" evidence="2">
    <location>
        <begin position="1"/>
        <end position="21"/>
    </location>
</feature>
<sequence length="408" mass="44296">MVLSVVSVFVASFMVLAGVESHPNQQSEDFDLNETGCCCGNKDKSCTLEQHRQWVGGQAVVSVLAPRANLSPLHPLYQATSKANTMFSGLRYKVRNMSVGQGGCYCKMHIRALLYQHRMSFPEECADFSSDININCCAGHVPVGMGTKAVSGPTPRTHSHGVLMTSLEDVSRAIENILREISSMTLTNKDSRLANALVVLSSTAEDGEIEVRISEAIQLLLGLVFLQSDSTHLAGDPPTSPQCTAYPEFQLLKGKAPYKVSEGLWSRTVGLGDDFSLQIQTISDSTGDILDTEDKDEDGFLPSGDVGSIDTSKLDPWSLVWYIGSFGGLVTFFLVVSCSECCCKRRQAAAASTAAQEAAEFRVIEDPPPPPYEMFAPPPYDSLFYGEKKDRLEIFVVPVHVSAPPPPT</sequence>
<name>A0A7R9JC58_TIMCA</name>
<keyword evidence="2" id="KW-0732">Signal</keyword>
<keyword evidence="1" id="KW-0472">Membrane</keyword>
<feature type="chain" id="PRO_5031504292" evidence="2">
    <location>
        <begin position="22"/>
        <end position="408"/>
    </location>
</feature>
<protein>
    <submittedName>
        <fullName evidence="3">(California timema) hypothetical protein</fullName>
    </submittedName>
</protein>
<evidence type="ECO:0000256" key="1">
    <source>
        <dbReference type="SAM" id="Phobius"/>
    </source>
</evidence>
<evidence type="ECO:0000256" key="2">
    <source>
        <dbReference type="SAM" id="SignalP"/>
    </source>
</evidence>
<dbReference type="AlphaFoldDB" id="A0A7R9JC58"/>
<dbReference type="EMBL" id="OE184067">
    <property type="protein sequence ID" value="CAD7576286.1"/>
    <property type="molecule type" value="Genomic_DNA"/>
</dbReference>
<reference evidence="3" key="1">
    <citation type="submission" date="2020-11" db="EMBL/GenBank/DDBJ databases">
        <authorList>
            <person name="Tran Van P."/>
        </authorList>
    </citation>
    <scope>NUCLEOTIDE SEQUENCE</scope>
</reference>